<dbReference type="AlphaFoldDB" id="A0A1J8R2X2"/>
<name>A0A1J8R2X2_9AGAM</name>
<feature type="transmembrane region" description="Helical" evidence="1">
    <location>
        <begin position="64"/>
        <end position="86"/>
    </location>
</feature>
<reference evidence="2 3" key="1">
    <citation type="submission" date="2016-03" db="EMBL/GenBank/DDBJ databases">
        <title>Comparative genomics of the ectomycorrhizal sister species Rhizopogon vinicolor and Rhizopogon vesiculosus (Basidiomycota: Boletales) reveals a divergence of the mating type B locus.</title>
        <authorList>
            <person name="Mujic A.B."/>
            <person name="Kuo A."/>
            <person name="Tritt A."/>
            <person name="Lipzen A."/>
            <person name="Chen C."/>
            <person name="Johnson J."/>
            <person name="Sharma A."/>
            <person name="Barry K."/>
            <person name="Grigoriev I.V."/>
            <person name="Spatafora J.W."/>
        </authorList>
    </citation>
    <scope>NUCLEOTIDE SEQUENCE [LARGE SCALE GENOMIC DNA]</scope>
    <source>
        <strain evidence="2 3">AM-OR11-056</strain>
    </source>
</reference>
<dbReference type="EMBL" id="LVVM01000765">
    <property type="protein sequence ID" value="OJA20001.1"/>
    <property type="molecule type" value="Genomic_DNA"/>
</dbReference>
<organism evidence="2 3">
    <name type="scientific">Rhizopogon vesiculosus</name>
    <dbReference type="NCBI Taxonomy" id="180088"/>
    <lineage>
        <taxon>Eukaryota</taxon>
        <taxon>Fungi</taxon>
        <taxon>Dikarya</taxon>
        <taxon>Basidiomycota</taxon>
        <taxon>Agaricomycotina</taxon>
        <taxon>Agaricomycetes</taxon>
        <taxon>Agaricomycetidae</taxon>
        <taxon>Boletales</taxon>
        <taxon>Suillineae</taxon>
        <taxon>Rhizopogonaceae</taxon>
        <taxon>Rhizopogon</taxon>
    </lineage>
</organism>
<evidence type="ECO:0000256" key="1">
    <source>
        <dbReference type="SAM" id="Phobius"/>
    </source>
</evidence>
<keyword evidence="1" id="KW-0812">Transmembrane</keyword>
<keyword evidence="3" id="KW-1185">Reference proteome</keyword>
<keyword evidence="1" id="KW-1133">Transmembrane helix</keyword>
<proteinExistence type="predicted"/>
<protein>
    <submittedName>
        <fullName evidence="2">Uncharacterized protein</fullName>
    </submittedName>
</protein>
<accession>A0A1J8R2X2</accession>
<keyword evidence="1" id="KW-0472">Membrane</keyword>
<dbReference type="Proteomes" id="UP000183567">
    <property type="component" value="Unassembled WGS sequence"/>
</dbReference>
<sequence length="90" mass="10234">MYNISWLVEIVEKDRWNVELNRNTTVFDVRRIGNSFVGLVFNVEDKKETSLVVFWTVAPPLSSLSAFFTIGIDVLGASLALTGHLFKTLW</sequence>
<evidence type="ECO:0000313" key="3">
    <source>
        <dbReference type="Proteomes" id="UP000183567"/>
    </source>
</evidence>
<evidence type="ECO:0000313" key="2">
    <source>
        <dbReference type="EMBL" id="OJA20001.1"/>
    </source>
</evidence>
<gene>
    <name evidence="2" type="ORF">AZE42_05637</name>
</gene>
<comment type="caution">
    <text evidence="2">The sequence shown here is derived from an EMBL/GenBank/DDBJ whole genome shotgun (WGS) entry which is preliminary data.</text>
</comment>